<organism evidence="5 6">
    <name type="scientific">Edhazardia aedis (strain USNM 41457)</name>
    <name type="common">Microsporidian parasite</name>
    <dbReference type="NCBI Taxonomy" id="1003232"/>
    <lineage>
        <taxon>Eukaryota</taxon>
        <taxon>Fungi</taxon>
        <taxon>Fungi incertae sedis</taxon>
        <taxon>Microsporidia</taxon>
        <taxon>Edhazardia</taxon>
    </lineage>
</organism>
<evidence type="ECO:0000256" key="2">
    <source>
        <dbReference type="ARBA" id="ARBA00022574"/>
    </source>
</evidence>
<dbReference type="VEuPathDB" id="MicrosporidiaDB:EDEG_00969"/>
<keyword evidence="6" id="KW-1185">Reference proteome</keyword>
<gene>
    <name evidence="5" type="ORF">EDEG_00969</name>
</gene>
<comment type="caution">
    <text evidence="5">The sequence shown here is derived from an EMBL/GenBank/DDBJ whole genome shotgun (WGS) entry which is preliminary data.</text>
</comment>
<protein>
    <recommendedName>
        <fullName evidence="7">DUF2415 domain-containing protein</fullName>
    </recommendedName>
</protein>
<dbReference type="PANTHER" id="PTHR19861">
    <property type="entry name" value="WD40 REPEAT PROTEIN SWD2"/>
    <property type="match status" value="1"/>
</dbReference>
<dbReference type="Proteomes" id="UP000003163">
    <property type="component" value="Unassembled WGS sequence"/>
</dbReference>
<dbReference type="InterPro" id="IPR037867">
    <property type="entry name" value="Swd2/WDR82"/>
</dbReference>
<dbReference type="InParanoid" id="J9DU56"/>
<dbReference type="GO" id="GO:0048188">
    <property type="term" value="C:Set1C/COMPASS complex"/>
    <property type="evidence" value="ECO:0007669"/>
    <property type="project" value="TreeGrafter"/>
</dbReference>
<reference evidence="5 6" key="1">
    <citation type="submission" date="2011-08" db="EMBL/GenBank/DDBJ databases">
        <authorList>
            <person name="Liu Z.J."/>
            <person name="Shi F.L."/>
            <person name="Lu J.Q."/>
            <person name="Li M."/>
            <person name="Wang Z.L."/>
        </authorList>
    </citation>
    <scope>NUCLEOTIDE SEQUENCE [LARGE SCALE GENOMIC DNA]</scope>
    <source>
        <strain evidence="5 6">USNM 41457</strain>
    </source>
</reference>
<keyword evidence="3" id="KW-0677">Repeat</keyword>
<dbReference type="PANTHER" id="PTHR19861:SF0">
    <property type="entry name" value="WD REPEAT-CONTAINING PROTEIN 82"/>
    <property type="match status" value="1"/>
</dbReference>
<dbReference type="SUPFAM" id="SSF101908">
    <property type="entry name" value="Putative isomerase YbhE"/>
    <property type="match status" value="1"/>
</dbReference>
<dbReference type="EMBL" id="AFBI03000013">
    <property type="protein sequence ID" value="EJW04832.1"/>
    <property type="molecule type" value="Genomic_DNA"/>
</dbReference>
<dbReference type="OrthoDB" id="27537at2759"/>
<dbReference type="Gene3D" id="2.130.10.10">
    <property type="entry name" value="YVTN repeat-like/Quinoprotein amine dehydrogenase"/>
    <property type="match status" value="1"/>
</dbReference>
<dbReference type="STRING" id="1003232.J9DU56"/>
<evidence type="ECO:0008006" key="7">
    <source>
        <dbReference type="Google" id="ProtNLM"/>
    </source>
</evidence>
<dbReference type="AlphaFoldDB" id="J9DU56"/>
<accession>J9DU56</accession>
<reference evidence="6" key="2">
    <citation type="submission" date="2015-07" db="EMBL/GenBank/DDBJ databases">
        <title>Contrasting host-pathogen interactions and genome evolution in two generalist and specialist microsporidian pathogens of mosquitoes.</title>
        <authorList>
            <consortium name="The Broad Institute Genomics Platform"/>
            <consortium name="The Broad Institute Genome Sequencing Center for Infectious Disease"/>
            <person name="Cuomo C.A."/>
            <person name="Sanscrainte N.D."/>
            <person name="Goldberg J.M."/>
            <person name="Heiman D."/>
            <person name="Young S."/>
            <person name="Zeng Q."/>
            <person name="Becnel J.J."/>
            <person name="Birren B.W."/>
        </authorList>
    </citation>
    <scope>NUCLEOTIDE SEQUENCE [LARGE SCALE GENOMIC DNA]</scope>
    <source>
        <strain evidence="6">USNM 41457</strain>
    </source>
</reference>
<evidence type="ECO:0000313" key="5">
    <source>
        <dbReference type="EMBL" id="EJW04832.1"/>
    </source>
</evidence>
<proteinExistence type="predicted"/>
<sequence length="283" mass="32378">MIAESTFIHRLRKTKDLPIPSAPEKLVFSENGERLLLSFAGNIQIIDAMKGILLTKIDIRSNNADFFDYNTILTSNDSCLSYISCHDMKILRKFQAQSSIESFCTSSTDIIMVNAEKVYLYDIKSKFPINTIDVYRSVGTFIDENIFCVSNISLTKFFDLRNTRGPIKSLSLCDVTGVKFYNSNRRLVFTNSYDNSHTICDYMGEKIKTISLDTMKQGTFTPDGLHYVINIDGLLRIYNIEDNLFFNGFRDDELVKSVFDFNPVYEQMASASNSLRFWLGVNE</sequence>
<evidence type="ECO:0000313" key="6">
    <source>
        <dbReference type="Proteomes" id="UP000003163"/>
    </source>
</evidence>
<dbReference type="HOGENOM" id="CLU_943649_0_0_1"/>
<evidence type="ECO:0000256" key="4">
    <source>
        <dbReference type="ARBA" id="ARBA00023242"/>
    </source>
</evidence>
<dbReference type="InterPro" id="IPR015943">
    <property type="entry name" value="WD40/YVTN_repeat-like_dom_sf"/>
</dbReference>
<keyword evidence="2" id="KW-0853">WD repeat</keyword>
<evidence type="ECO:0000256" key="3">
    <source>
        <dbReference type="ARBA" id="ARBA00022737"/>
    </source>
</evidence>
<comment type="subcellular location">
    <subcellularLocation>
        <location evidence="1">Nucleus</location>
    </subcellularLocation>
</comment>
<keyword evidence="4" id="KW-0539">Nucleus</keyword>
<evidence type="ECO:0000256" key="1">
    <source>
        <dbReference type="ARBA" id="ARBA00004123"/>
    </source>
</evidence>
<name>J9DU56_EDHAE</name>
<dbReference type="GO" id="GO:0003682">
    <property type="term" value="F:chromatin binding"/>
    <property type="evidence" value="ECO:0007669"/>
    <property type="project" value="TreeGrafter"/>
</dbReference>